<dbReference type="InterPro" id="IPR029063">
    <property type="entry name" value="SAM-dependent_MTases_sf"/>
</dbReference>
<dbReference type="SUPFAM" id="SSF55048">
    <property type="entry name" value="Probable ACP-binding domain of malonyl-CoA ACP transacylase"/>
    <property type="match status" value="1"/>
</dbReference>
<reference evidence="9" key="1">
    <citation type="submission" date="2022-12" db="EMBL/GenBank/DDBJ databases">
        <authorList>
            <person name="Petersen C."/>
        </authorList>
    </citation>
    <scope>NUCLEOTIDE SEQUENCE</scope>
    <source>
        <strain evidence="9">IBT 29677</strain>
    </source>
</reference>
<keyword evidence="5" id="KW-0511">Multifunctional enzyme</keyword>
<dbReference type="InterPro" id="IPR014031">
    <property type="entry name" value="Ketoacyl_synth_C"/>
</dbReference>
<dbReference type="InterPro" id="IPR018201">
    <property type="entry name" value="Ketoacyl_synth_AS"/>
</dbReference>
<dbReference type="Pfam" id="PF21089">
    <property type="entry name" value="PKS_DH_N"/>
    <property type="match status" value="1"/>
</dbReference>
<dbReference type="InterPro" id="IPR049552">
    <property type="entry name" value="PKS_DH_N"/>
</dbReference>
<dbReference type="InterPro" id="IPR050091">
    <property type="entry name" value="PKS_NRPS_Biosynth_Enz"/>
</dbReference>
<dbReference type="PANTHER" id="PTHR43775">
    <property type="entry name" value="FATTY ACID SYNTHASE"/>
    <property type="match status" value="1"/>
</dbReference>
<keyword evidence="1" id="KW-0596">Phosphopantetheine</keyword>
<dbReference type="Gene3D" id="3.40.47.10">
    <property type="match status" value="1"/>
</dbReference>
<evidence type="ECO:0000256" key="3">
    <source>
        <dbReference type="ARBA" id="ARBA00022603"/>
    </source>
</evidence>
<dbReference type="GO" id="GO:0044550">
    <property type="term" value="P:secondary metabolite biosynthetic process"/>
    <property type="evidence" value="ECO:0007669"/>
    <property type="project" value="UniProtKB-ARBA"/>
</dbReference>
<dbReference type="CDD" id="cd02440">
    <property type="entry name" value="AdoMet_MTases"/>
    <property type="match status" value="1"/>
</dbReference>
<dbReference type="SUPFAM" id="SSF51735">
    <property type="entry name" value="NAD(P)-binding Rossmann-fold domains"/>
    <property type="match status" value="2"/>
</dbReference>
<dbReference type="InterPro" id="IPR014030">
    <property type="entry name" value="Ketoacyl_synth_N"/>
</dbReference>
<dbReference type="SMART" id="SM00822">
    <property type="entry name" value="PKS_KR"/>
    <property type="match status" value="1"/>
</dbReference>
<gene>
    <name evidence="9" type="ORF">N7509_012663</name>
</gene>
<dbReference type="Gene3D" id="3.30.70.3290">
    <property type="match status" value="1"/>
</dbReference>
<name>A0A9W9SKS0_9EURO</name>
<keyword evidence="2" id="KW-0597">Phosphoprotein</keyword>
<dbReference type="InterPro" id="IPR049900">
    <property type="entry name" value="PKS_mFAS_DH"/>
</dbReference>
<dbReference type="SUPFAM" id="SSF52151">
    <property type="entry name" value="FabD/lysophospholipase-like"/>
    <property type="match status" value="1"/>
</dbReference>
<evidence type="ECO:0000256" key="4">
    <source>
        <dbReference type="ARBA" id="ARBA00022679"/>
    </source>
</evidence>
<dbReference type="InterPro" id="IPR020841">
    <property type="entry name" value="PKS_Beta-ketoAc_synthase_dom"/>
</dbReference>
<feature type="active site" description="Proton donor; for dehydratase activity" evidence="6">
    <location>
        <position position="1146"/>
    </location>
</feature>
<dbReference type="EMBL" id="JAPZBU010000011">
    <property type="protein sequence ID" value="KAJ5379544.1"/>
    <property type="molecule type" value="Genomic_DNA"/>
</dbReference>
<dbReference type="Pfam" id="PF02801">
    <property type="entry name" value="Ketoacyl-synt_C"/>
    <property type="match status" value="1"/>
</dbReference>
<dbReference type="RefSeq" id="XP_056483330.1">
    <property type="nucleotide sequence ID" value="XM_056637300.1"/>
</dbReference>
<dbReference type="Pfam" id="PF13602">
    <property type="entry name" value="ADH_zinc_N_2"/>
    <property type="match status" value="1"/>
</dbReference>
<dbReference type="Pfam" id="PF14765">
    <property type="entry name" value="PS-DH"/>
    <property type="match status" value="1"/>
</dbReference>
<dbReference type="CDD" id="cd05274">
    <property type="entry name" value="KR_FAS_SDR_x"/>
    <property type="match status" value="1"/>
</dbReference>
<accession>A0A9W9SKS0</accession>
<dbReference type="InterPro" id="IPR016035">
    <property type="entry name" value="Acyl_Trfase/lysoPLipase"/>
</dbReference>
<protein>
    <submittedName>
        <fullName evidence="9">Fum1p</fullName>
    </submittedName>
</protein>
<dbReference type="InterPro" id="IPR057326">
    <property type="entry name" value="KR_dom"/>
</dbReference>
<evidence type="ECO:0000256" key="2">
    <source>
        <dbReference type="ARBA" id="ARBA00022553"/>
    </source>
</evidence>
<evidence type="ECO:0000313" key="10">
    <source>
        <dbReference type="Proteomes" id="UP001147747"/>
    </source>
</evidence>
<dbReference type="InterPro" id="IPR049551">
    <property type="entry name" value="PKS_DH_C"/>
</dbReference>
<dbReference type="GO" id="GO:0004315">
    <property type="term" value="F:3-oxoacyl-[acyl-carrier-protein] synthase activity"/>
    <property type="evidence" value="ECO:0007669"/>
    <property type="project" value="InterPro"/>
</dbReference>
<proteinExistence type="predicted"/>
<evidence type="ECO:0000259" key="7">
    <source>
        <dbReference type="PROSITE" id="PS52004"/>
    </source>
</evidence>
<dbReference type="GO" id="GO:0016491">
    <property type="term" value="F:oxidoreductase activity"/>
    <property type="evidence" value="ECO:0007669"/>
    <property type="project" value="InterPro"/>
</dbReference>
<evidence type="ECO:0000256" key="6">
    <source>
        <dbReference type="PROSITE-ProRule" id="PRU01363"/>
    </source>
</evidence>
<dbReference type="InterPro" id="IPR042104">
    <property type="entry name" value="PKS_dehydratase_sf"/>
</dbReference>
<dbReference type="InterPro" id="IPR036291">
    <property type="entry name" value="NAD(P)-bd_dom_sf"/>
</dbReference>
<dbReference type="GO" id="GO:0004312">
    <property type="term" value="F:fatty acid synthase activity"/>
    <property type="evidence" value="ECO:0007669"/>
    <property type="project" value="TreeGrafter"/>
</dbReference>
<keyword evidence="4" id="KW-0808">Transferase</keyword>
<dbReference type="InterPro" id="IPR014043">
    <property type="entry name" value="Acyl_transferase_dom"/>
</dbReference>
<dbReference type="InterPro" id="IPR016036">
    <property type="entry name" value="Malonyl_transacylase_ACP-bd"/>
</dbReference>
<feature type="domain" description="PKS/mFAS DH" evidence="8">
    <location>
        <begin position="946"/>
        <end position="1230"/>
    </location>
</feature>
<feature type="region of interest" description="N-terminal hotdog fold" evidence="6">
    <location>
        <begin position="946"/>
        <end position="1075"/>
    </location>
</feature>
<dbReference type="InterPro" id="IPR013968">
    <property type="entry name" value="PKS_KR"/>
</dbReference>
<reference evidence="9" key="2">
    <citation type="journal article" date="2023" name="IMA Fungus">
        <title>Comparative genomic study of the Penicillium genus elucidates a diverse pangenome and 15 lateral gene transfer events.</title>
        <authorList>
            <person name="Petersen C."/>
            <person name="Sorensen T."/>
            <person name="Nielsen M.R."/>
            <person name="Sondergaard T.E."/>
            <person name="Sorensen J.L."/>
            <person name="Fitzpatrick D.A."/>
            <person name="Frisvad J.C."/>
            <person name="Nielsen K.L."/>
        </authorList>
    </citation>
    <scope>NUCLEOTIDE SEQUENCE</scope>
    <source>
        <strain evidence="9">IBT 29677</strain>
    </source>
</reference>
<dbReference type="Gene3D" id="3.40.366.10">
    <property type="entry name" value="Malonyl-Coenzyme A Acyl Carrier Protein, domain 2"/>
    <property type="match status" value="1"/>
</dbReference>
<dbReference type="InterPro" id="IPR011032">
    <property type="entry name" value="GroES-like_sf"/>
</dbReference>
<dbReference type="Gene3D" id="3.40.50.150">
    <property type="entry name" value="Vaccinia Virus protein VP39"/>
    <property type="match status" value="1"/>
</dbReference>
<dbReference type="GO" id="GO:1901336">
    <property type="term" value="P:lactone biosynthetic process"/>
    <property type="evidence" value="ECO:0007669"/>
    <property type="project" value="UniProtKB-ARBA"/>
</dbReference>
<keyword evidence="3" id="KW-0489">Methyltransferase</keyword>
<dbReference type="PANTHER" id="PTHR43775:SF49">
    <property type="entry name" value="SYNTHASE, PUTATIVE (JCVI)-RELATED"/>
    <property type="match status" value="1"/>
</dbReference>
<dbReference type="InterPro" id="IPR013217">
    <property type="entry name" value="Methyltransf_12"/>
</dbReference>
<dbReference type="GO" id="GO:0008168">
    <property type="term" value="F:methyltransferase activity"/>
    <property type="evidence" value="ECO:0007669"/>
    <property type="project" value="UniProtKB-KW"/>
</dbReference>
<dbReference type="Pfam" id="PF08240">
    <property type="entry name" value="ADH_N"/>
    <property type="match status" value="1"/>
</dbReference>
<dbReference type="Pfam" id="PF08659">
    <property type="entry name" value="KR"/>
    <property type="match status" value="1"/>
</dbReference>
<dbReference type="Proteomes" id="UP001147747">
    <property type="component" value="Unassembled WGS sequence"/>
</dbReference>
<dbReference type="PROSITE" id="PS52019">
    <property type="entry name" value="PKS_MFAS_DH"/>
    <property type="match status" value="1"/>
</dbReference>
<dbReference type="PROSITE" id="PS52004">
    <property type="entry name" value="KS3_2"/>
    <property type="match status" value="1"/>
</dbReference>
<dbReference type="FunFam" id="3.40.50.720:FF:000209">
    <property type="entry name" value="Polyketide synthase Pks12"/>
    <property type="match status" value="1"/>
</dbReference>
<dbReference type="OrthoDB" id="329835at2759"/>
<evidence type="ECO:0000259" key="8">
    <source>
        <dbReference type="PROSITE" id="PS52019"/>
    </source>
</evidence>
<dbReference type="Gene3D" id="3.90.180.10">
    <property type="entry name" value="Medium-chain alcohol dehydrogenases, catalytic domain"/>
    <property type="match status" value="1"/>
</dbReference>
<dbReference type="Pfam" id="PF16197">
    <property type="entry name" value="KAsynt_C_assoc"/>
    <property type="match status" value="1"/>
</dbReference>
<dbReference type="CDD" id="cd00833">
    <property type="entry name" value="PKS"/>
    <property type="match status" value="1"/>
</dbReference>
<dbReference type="Pfam" id="PF00109">
    <property type="entry name" value="ketoacyl-synt"/>
    <property type="match status" value="1"/>
</dbReference>
<dbReference type="SMART" id="SM00825">
    <property type="entry name" value="PKS_KS"/>
    <property type="match status" value="1"/>
</dbReference>
<evidence type="ECO:0000256" key="5">
    <source>
        <dbReference type="ARBA" id="ARBA00023268"/>
    </source>
</evidence>
<organism evidence="9 10">
    <name type="scientific">Penicillium cosmopolitanum</name>
    <dbReference type="NCBI Taxonomy" id="1131564"/>
    <lineage>
        <taxon>Eukaryota</taxon>
        <taxon>Fungi</taxon>
        <taxon>Dikarya</taxon>
        <taxon>Ascomycota</taxon>
        <taxon>Pezizomycotina</taxon>
        <taxon>Eurotiomycetes</taxon>
        <taxon>Eurotiomycetidae</taxon>
        <taxon>Eurotiales</taxon>
        <taxon>Aspergillaceae</taxon>
        <taxon>Penicillium</taxon>
    </lineage>
</organism>
<dbReference type="CDD" id="cd05195">
    <property type="entry name" value="enoyl_red"/>
    <property type="match status" value="1"/>
</dbReference>
<dbReference type="InterPro" id="IPR016039">
    <property type="entry name" value="Thiolase-like"/>
</dbReference>
<dbReference type="GO" id="GO:0006633">
    <property type="term" value="P:fatty acid biosynthetic process"/>
    <property type="evidence" value="ECO:0007669"/>
    <property type="project" value="InterPro"/>
</dbReference>
<dbReference type="SUPFAM" id="SSF50129">
    <property type="entry name" value="GroES-like"/>
    <property type="match status" value="1"/>
</dbReference>
<evidence type="ECO:0000256" key="1">
    <source>
        <dbReference type="ARBA" id="ARBA00022450"/>
    </source>
</evidence>
<dbReference type="SMART" id="SM00826">
    <property type="entry name" value="PKS_DH"/>
    <property type="match status" value="1"/>
</dbReference>
<keyword evidence="10" id="KW-1185">Reference proteome</keyword>
<dbReference type="InterPro" id="IPR001227">
    <property type="entry name" value="Ac_transferase_dom_sf"/>
</dbReference>
<dbReference type="SUPFAM" id="SSF53901">
    <property type="entry name" value="Thiolase-like"/>
    <property type="match status" value="1"/>
</dbReference>
<dbReference type="InterPro" id="IPR032821">
    <property type="entry name" value="PKS_assoc"/>
</dbReference>
<dbReference type="Pfam" id="PF00698">
    <property type="entry name" value="Acyl_transf_1"/>
    <property type="match status" value="1"/>
</dbReference>
<dbReference type="GeneID" id="81376280"/>
<dbReference type="Pfam" id="PF08242">
    <property type="entry name" value="Methyltransf_12"/>
    <property type="match status" value="1"/>
</dbReference>
<dbReference type="InterPro" id="IPR013154">
    <property type="entry name" value="ADH-like_N"/>
</dbReference>
<sequence length="2450" mass="272232">MSSLLLNQLEDSVTLDEAMEMSRTATTEPRNGQEFVEVVKETSLCKEADASNLGLNVAEAGTDNQSQMVSPIAICGMALRLPGGVSFPEEFWKFLIEKRDGLCEVPETRYDIDSFYNESKPHSIKTRKGYFLQEDPACFDADFFSISSREAGRMDPQQRQLLEVVWECLESAGEVKWRGKEVGCFVGVYGEDWLELASKDPQGIDRYHVLGTGQFALSNRISYEFDFQGPSMTLQTGCSSSMVGLHEACQAIYSGECSSAIVAGTNLIFAPTMTTTMSENMVLSPSGMCRTFDEKADGYGRGEAINAILIKPLDEAIRNNDPIRAVIRATSTNCDGKTSSITTPGSLSQERLIRKAYKKAHIDNISQTAFFECHGTGTTIGDTAEASVVAKLFGTDGTLLGSVKPNVGHSEGASGITSVIKAVLSLENRTIPPNIFFDSPNPNIPFKEANLHVPTSALSWPKERKERASVNCFGIGGANAHAVLDSRRSFFSGPSLIGEPIRRHPDGSRLLVISAKSADSLQQRIRGITNYASENPESLHDLAFTLSSRREHLKHRAFAVAVPNKPLDESKFQTGRTRSSKLIFVFTGQGAQWAGMGRDLIQQFDTFRDDIVEFERELQCLQNPPSWSLQDELSNSNSLVNRSELSQPLCTVIQIGLVNLLRRMGVRPSSVVGHSSGEIAAAYASGAITAKSALMIAYYRGKATTLCEGKGAMIAVGVGRRDVSAYLEENIVLACDNSPQSVTLSGDIDSIRQMSEKIKNKLPDVLCRQLKVNTAYHSRSMKSRSFHTLSQTLPCSLFFSTVTSQAVQDPKELDAAYWRRNLQSPVLFNDAVKSILADPENGQSFIEVGPHSALSGPLRQIFNASSLKTDPVYIPTLTRHADDARSQLLYTVGSAYLLGETVNFQETNGDGDTLTNLPSYPWQHTGRHWHQSRLATQWRKREFPHHEILGARVVESSNLEPSWRNLLHLEDVPWIWDHVLQGNVVFPAAGYVAMAGEAVLQLHPDVEDYSIKDLVLKSPLLLKDEQVTEIITTLRPVKINDLVDSEWFTFTIVARDGVDWTKHCQGQVRPHFDFPPATKDLKRRLRPVDSDQWYRALDRHGLSYGKTFQGLEDIAADPVELEADATVNNRVESCPSRYTLHPTLIDQCLQLMSVALTNGLSRRIDRLAIPAAIGDVYIGGNSSVMRAESQLGKSQIGSMTGNSILLSDDGKILLALNRAAFFTVPDNDLNDAKIPLTADLRWTPNIGLTPPDMWLPTPVASGPQVEAFKDFANISFLYILETADIISELSPWDSHMSRYKDWILSEASKIRHGHYAFFDQSKIWARAESKERRKIIKDLSSRWDIDGEYTGWPSCASAIFENCVELMNGTQSPLDLLMDEKRLERLYKSASTPGCWSEPIRLMGLENPKMRILEIGGGTGSYTRKVLEDLESSDGVHLYSKYVFTDISPGFTIAGQEEFGCKKNMEFKVLDISQKVEKQGFEPHSFDLVIASNVLHATPSLRESLQNVHQLLAATGKLILHELSPETRAINYAMGILPGWWIGANDNRIDMPYVSPDRWDFELRAAGLTGNETYGYDMEPPFHLNHTIISGIASEQQNKVVTLVTSSLPSPWIAEVTSRFRENGYLVNMSTLNEIPPDGEDLVFMLDLDESFVYNLDEPTFLLLQEFMLNMTGRGLWVTRSTQLSCQDPRYGLVHGFARTLRIERELDLSTFETDVCDDESAHALYRVFDKIKCSRGVEELDPDYEFSYQDRVTHVGRCHWSPPRENEGSVSSTDSETFIKLDVGTHGLLDTLHWSRVEETELADDEVEIEVRYVGLNFRDILVALGLVGDKKELGLEGSGIIRRIGSKVHEFTPGDRIVTFYPGMFQSRIVTAPAWCFKIPDSISLDQAATMPSVYATAIHSLIELCALKKGNTVLIHSACGGVGLASIQICQLIGAEVFATVGNDEKVDYLVNRFAIPRNRIFSSRSKEFQPQILCETDGRGVDIVLNSLAGELLHASWGCVAKRGKMIELGKRDFLTNGRLSMGAFSDNRTFFGVDILSLCKEDPEYIKDLCSKTMDWINDGKVEPIQPVKTFVATEIKEAFRYMQQGVHMGKILVELPSSSDNIDFARNLQHSSFSRQNSYLLVGGLGGLGRSISSWMVENGARYLVYLSRTAGESKEDQYFLEELRIQGVKPICVAGMCHVAPTLRVLQMSMALSDRTFSKMTFDEWRISLAPKVEGSFNLHNATLNQHLDFFVVFSSTGGICGNKGQANYAAANTFLDSFALYRRNLGLPCSSLVLGPVEDIGFVSRNTNILSLARSYGMHLLNESEVIRGLEIAIDRSRSNLTSPTILGLKKAKPTSDPHVRPLGNRDIRFSLYYNMEKVASAQVEGSSDRLRGLLVKLEQDPGLLDEHETQTIICGELANLVTQHMPNTQNLDDDEVSKIAIDSLMSIEIRGWWALSDISEV</sequence>
<evidence type="ECO:0000313" key="9">
    <source>
        <dbReference type="EMBL" id="KAJ5379544.1"/>
    </source>
</evidence>
<dbReference type="SMART" id="SM00827">
    <property type="entry name" value="PKS_AT"/>
    <property type="match status" value="1"/>
</dbReference>
<dbReference type="GO" id="GO:0032259">
    <property type="term" value="P:methylation"/>
    <property type="evidence" value="ECO:0007669"/>
    <property type="project" value="UniProtKB-KW"/>
</dbReference>
<feature type="region of interest" description="C-terminal hotdog fold" evidence="6">
    <location>
        <begin position="1085"/>
        <end position="1230"/>
    </location>
</feature>
<feature type="domain" description="Ketosynthase family 3 (KS3)" evidence="7">
    <location>
        <begin position="69"/>
        <end position="486"/>
    </location>
</feature>
<feature type="active site" description="Proton acceptor; for dehydratase activity" evidence="6">
    <location>
        <position position="978"/>
    </location>
</feature>
<dbReference type="SUPFAM" id="SSF53335">
    <property type="entry name" value="S-adenosyl-L-methionine-dependent methyltransferases"/>
    <property type="match status" value="1"/>
</dbReference>
<dbReference type="InterPro" id="IPR020843">
    <property type="entry name" value="ER"/>
</dbReference>
<dbReference type="Gene3D" id="3.40.50.720">
    <property type="entry name" value="NAD(P)-binding Rossmann-like Domain"/>
    <property type="match status" value="1"/>
</dbReference>
<dbReference type="InterPro" id="IPR020807">
    <property type="entry name" value="PKS_DH"/>
</dbReference>
<dbReference type="SMART" id="SM00829">
    <property type="entry name" value="PKS_ER"/>
    <property type="match status" value="1"/>
</dbReference>
<dbReference type="PROSITE" id="PS00606">
    <property type="entry name" value="KS3_1"/>
    <property type="match status" value="1"/>
</dbReference>
<dbReference type="Gene3D" id="3.10.129.110">
    <property type="entry name" value="Polyketide synthase dehydratase"/>
    <property type="match status" value="1"/>
</dbReference>
<comment type="caution">
    <text evidence="9">The sequence shown here is derived from an EMBL/GenBank/DDBJ whole genome shotgun (WGS) entry which is preliminary data.</text>
</comment>